<dbReference type="OrthoDB" id="9871937at2"/>
<evidence type="ECO:0000313" key="2">
    <source>
        <dbReference type="Proteomes" id="UP000028709"/>
    </source>
</evidence>
<dbReference type="eggNOG" id="ENOG502ZPIT">
    <property type="taxonomic scope" value="Bacteria"/>
</dbReference>
<reference evidence="1 2" key="1">
    <citation type="submission" date="2014-07" db="EMBL/GenBank/DDBJ databases">
        <title>Genome of Chryseobacterium piperi CTM.</title>
        <authorList>
            <person name="Pipes S.E."/>
            <person name="Stropko S.J."/>
            <person name="Newman J.D."/>
        </authorList>
    </citation>
    <scope>NUCLEOTIDE SEQUENCE [LARGE SCALE GENOMIC DNA]</scope>
    <source>
        <strain evidence="1 2">CTM</strain>
    </source>
</reference>
<organism evidence="1 2">
    <name type="scientific">Chryseobacterium piperi</name>
    <dbReference type="NCBI Taxonomy" id="558152"/>
    <lineage>
        <taxon>Bacteria</taxon>
        <taxon>Pseudomonadati</taxon>
        <taxon>Bacteroidota</taxon>
        <taxon>Flavobacteriia</taxon>
        <taxon>Flavobacteriales</taxon>
        <taxon>Weeksellaceae</taxon>
        <taxon>Chryseobacterium group</taxon>
        <taxon>Chryseobacterium</taxon>
    </lineage>
</organism>
<name>A0A086AKL5_9FLAO</name>
<sequence>MNNYNGQFEHNFFVVIEADNHDTCLKFASYIKKAIEPWFLQTENVTEHKSARKGDVLRRDISVKHTAFANDIIIFNEMLRTLIWNYNLYFNVKIHIDDRGTLPKDSRKEIKKNLIDIKISQKR</sequence>
<evidence type="ECO:0000313" key="1">
    <source>
        <dbReference type="EMBL" id="KFF17229.1"/>
    </source>
</evidence>
<keyword evidence="2" id="KW-1185">Reference proteome</keyword>
<dbReference type="KEGG" id="cpip:CJF12_17975"/>
<dbReference type="STRING" id="558152.IQ37_17240"/>
<dbReference type="Proteomes" id="UP000028709">
    <property type="component" value="Unassembled WGS sequence"/>
</dbReference>
<dbReference type="RefSeq" id="WP_034687262.1">
    <property type="nucleotide sequence ID" value="NZ_CP023049.2"/>
</dbReference>
<comment type="caution">
    <text evidence="1">The sequence shown here is derived from an EMBL/GenBank/DDBJ whole genome shotgun (WGS) entry which is preliminary data.</text>
</comment>
<accession>A0A086AKL5</accession>
<protein>
    <submittedName>
        <fullName evidence="1">Uncharacterized protein</fullName>
    </submittedName>
</protein>
<dbReference type="AlphaFoldDB" id="A0A086AKL5"/>
<gene>
    <name evidence="1" type="ORF">IQ37_17240</name>
</gene>
<proteinExistence type="predicted"/>
<dbReference type="EMBL" id="JPRJ01000046">
    <property type="protein sequence ID" value="KFF17229.1"/>
    <property type="molecule type" value="Genomic_DNA"/>
</dbReference>